<dbReference type="PANTHER" id="PTHR43740">
    <property type="entry name" value="LEUCYL-TRNA SYNTHETASE"/>
    <property type="match status" value="1"/>
</dbReference>
<name>A0A1E3PEW9_9ASCO</name>
<keyword evidence="6" id="KW-0648">Protein biosynthesis</keyword>
<dbReference type="GO" id="GO:0032543">
    <property type="term" value="P:mitochondrial translation"/>
    <property type="evidence" value="ECO:0007669"/>
    <property type="project" value="TreeGrafter"/>
</dbReference>
<dbReference type="AlphaFoldDB" id="A0A1E3PEW9"/>
<keyword evidence="10" id="KW-0808">Transferase</keyword>
<dbReference type="InterPro" id="IPR001412">
    <property type="entry name" value="aa-tRNA-synth_I_CS"/>
</dbReference>
<evidence type="ECO:0000313" key="11">
    <source>
        <dbReference type="Proteomes" id="UP000095009"/>
    </source>
</evidence>
<dbReference type="Pfam" id="PF00133">
    <property type="entry name" value="tRNA-synt_1"/>
    <property type="match status" value="1"/>
</dbReference>
<evidence type="ECO:0000313" key="10">
    <source>
        <dbReference type="EMBL" id="ODQ63953.1"/>
    </source>
</evidence>
<proteinExistence type="inferred from homology"/>
<dbReference type="OrthoDB" id="15954at2759"/>
<keyword evidence="11" id="KW-1185">Reference proteome</keyword>
<accession>A0A1E3PEW9</accession>
<dbReference type="GO" id="GO:0005524">
    <property type="term" value="F:ATP binding"/>
    <property type="evidence" value="ECO:0007669"/>
    <property type="project" value="UniProtKB-KW"/>
</dbReference>
<evidence type="ECO:0000256" key="5">
    <source>
        <dbReference type="ARBA" id="ARBA00022840"/>
    </source>
</evidence>
<gene>
    <name evidence="10" type="ORF">NADFUDRAFT_84017</name>
</gene>
<protein>
    <recommendedName>
        <fullName evidence="2">leucine--tRNA ligase</fullName>
        <ecNumber evidence="2">6.1.1.4</ecNumber>
    </recommendedName>
    <alternativeName>
        <fullName evidence="8">Leucyl-tRNA synthetase</fullName>
    </alternativeName>
</protein>
<evidence type="ECO:0000256" key="1">
    <source>
        <dbReference type="ARBA" id="ARBA00005594"/>
    </source>
</evidence>
<evidence type="ECO:0000256" key="3">
    <source>
        <dbReference type="ARBA" id="ARBA00022598"/>
    </source>
</evidence>
<evidence type="ECO:0000256" key="4">
    <source>
        <dbReference type="ARBA" id="ARBA00022741"/>
    </source>
</evidence>
<dbReference type="SUPFAM" id="SSF50677">
    <property type="entry name" value="ValRS/IleRS/LeuRS editing domain"/>
    <property type="match status" value="1"/>
</dbReference>
<dbReference type="PANTHER" id="PTHR43740:SF2">
    <property type="entry name" value="LEUCINE--TRNA LIGASE, MITOCHONDRIAL"/>
    <property type="match status" value="1"/>
</dbReference>
<dbReference type="SUPFAM" id="SSF52374">
    <property type="entry name" value="Nucleotidylyl transferase"/>
    <property type="match status" value="1"/>
</dbReference>
<evidence type="ECO:0000256" key="2">
    <source>
        <dbReference type="ARBA" id="ARBA00013164"/>
    </source>
</evidence>
<keyword evidence="4" id="KW-0547">Nucleotide-binding</keyword>
<dbReference type="Proteomes" id="UP000095009">
    <property type="component" value="Unassembled WGS sequence"/>
</dbReference>
<dbReference type="PROSITE" id="PS00178">
    <property type="entry name" value="AA_TRNA_LIGASE_I"/>
    <property type="match status" value="1"/>
</dbReference>
<dbReference type="GO" id="GO:0002161">
    <property type="term" value="F:aminoacyl-tRNA deacylase activity"/>
    <property type="evidence" value="ECO:0007669"/>
    <property type="project" value="InterPro"/>
</dbReference>
<feature type="non-terminal residue" evidence="10">
    <location>
        <position position="321"/>
    </location>
</feature>
<dbReference type="InterPro" id="IPR009008">
    <property type="entry name" value="Val/Leu/Ile-tRNA-synth_edit"/>
</dbReference>
<dbReference type="STRING" id="857566.A0A1E3PEW9"/>
<dbReference type="Gene3D" id="3.40.50.620">
    <property type="entry name" value="HUPs"/>
    <property type="match status" value="1"/>
</dbReference>
<dbReference type="GO" id="GO:0016740">
    <property type="term" value="F:transferase activity"/>
    <property type="evidence" value="ECO:0007669"/>
    <property type="project" value="UniProtKB-KW"/>
</dbReference>
<reference evidence="10 11" key="1">
    <citation type="journal article" date="2016" name="Proc. Natl. Acad. Sci. U.S.A.">
        <title>Comparative genomics of biotechnologically important yeasts.</title>
        <authorList>
            <person name="Riley R."/>
            <person name="Haridas S."/>
            <person name="Wolfe K.H."/>
            <person name="Lopes M.R."/>
            <person name="Hittinger C.T."/>
            <person name="Goeker M."/>
            <person name="Salamov A.A."/>
            <person name="Wisecaver J.H."/>
            <person name="Long T.M."/>
            <person name="Calvey C.H."/>
            <person name="Aerts A.L."/>
            <person name="Barry K.W."/>
            <person name="Choi C."/>
            <person name="Clum A."/>
            <person name="Coughlan A.Y."/>
            <person name="Deshpande S."/>
            <person name="Douglass A.P."/>
            <person name="Hanson S.J."/>
            <person name="Klenk H.-P."/>
            <person name="LaButti K.M."/>
            <person name="Lapidus A."/>
            <person name="Lindquist E.A."/>
            <person name="Lipzen A.M."/>
            <person name="Meier-Kolthoff J.P."/>
            <person name="Ohm R.A."/>
            <person name="Otillar R.P."/>
            <person name="Pangilinan J.L."/>
            <person name="Peng Y."/>
            <person name="Rokas A."/>
            <person name="Rosa C.A."/>
            <person name="Scheuner C."/>
            <person name="Sibirny A.A."/>
            <person name="Slot J.C."/>
            <person name="Stielow J.B."/>
            <person name="Sun H."/>
            <person name="Kurtzman C.P."/>
            <person name="Blackwell M."/>
            <person name="Grigoriev I.V."/>
            <person name="Jeffries T.W."/>
        </authorList>
    </citation>
    <scope>NUCLEOTIDE SEQUENCE [LARGE SCALE GENOMIC DNA]</scope>
    <source>
        <strain evidence="10 11">DSM 6958</strain>
    </source>
</reference>
<feature type="domain" description="Aminoacyl-tRNA synthetase class Ia" evidence="9">
    <location>
        <begin position="43"/>
        <end position="257"/>
    </location>
</feature>
<dbReference type="FunFam" id="3.40.50.620:FF:000003">
    <property type="entry name" value="Leucine--tRNA ligase"/>
    <property type="match status" value="1"/>
</dbReference>
<keyword evidence="3" id="KW-0436">Ligase</keyword>
<comment type="similarity">
    <text evidence="1">Belongs to the class-I aminoacyl-tRNA synthetase family.</text>
</comment>
<dbReference type="GO" id="GO:0005739">
    <property type="term" value="C:mitochondrion"/>
    <property type="evidence" value="ECO:0007669"/>
    <property type="project" value="TreeGrafter"/>
</dbReference>
<dbReference type="PRINTS" id="PR00985">
    <property type="entry name" value="TRNASYNTHLEU"/>
</dbReference>
<organism evidence="10 11">
    <name type="scientific">Nadsonia fulvescens var. elongata DSM 6958</name>
    <dbReference type="NCBI Taxonomy" id="857566"/>
    <lineage>
        <taxon>Eukaryota</taxon>
        <taxon>Fungi</taxon>
        <taxon>Dikarya</taxon>
        <taxon>Ascomycota</taxon>
        <taxon>Saccharomycotina</taxon>
        <taxon>Dipodascomycetes</taxon>
        <taxon>Dipodascales</taxon>
        <taxon>Dipodascales incertae sedis</taxon>
        <taxon>Nadsonia</taxon>
    </lineage>
</organism>
<keyword evidence="7" id="KW-0030">Aminoacyl-tRNA synthetase</keyword>
<keyword evidence="5" id="KW-0067">ATP-binding</keyword>
<dbReference type="EC" id="6.1.1.4" evidence="2"/>
<evidence type="ECO:0000256" key="6">
    <source>
        <dbReference type="ARBA" id="ARBA00022917"/>
    </source>
</evidence>
<dbReference type="Gene3D" id="1.10.730.10">
    <property type="entry name" value="Isoleucyl-tRNA Synthetase, Domain 1"/>
    <property type="match status" value="1"/>
</dbReference>
<evidence type="ECO:0000256" key="7">
    <source>
        <dbReference type="ARBA" id="ARBA00023146"/>
    </source>
</evidence>
<dbReference type="InterPro" id="IPR002302">
    <property type="entry name" value="Leu-tRNA-ligase"/>
</dbReference>
<dbReference type="GO" id="GO:0004823">
    <property type="term" value="F:leucine-tRNA ligase activity"/>
    <property type="evidence" value="ECO:0007669"/>
    <property type="project" value="UniProtKB-EC"/>
</dbReference>
<evidence type="ECO:0000259" key="9">
    <source>
        <dbReference type="Pfam" id="PF00133"/>
    </source>
</evidence>
<dbReference type="InterPro" id="IPR014729">
    <property type="entry name" value="Rossmann-like_a/b/a_fold"/>
</dbReference>
<dbReference type="EMBL" id="KV454413">
    <property type="protein sequence ID" value="ODQ63953.1"/>
    <property type="molecule type" value="Genomic_DNA"/>
</dbReference>
<sequence length="321" mass="37072">MKMVIQNSAVLMKAKTDAYHILVAARFYSTTKKPSFTELDKKWIKIWKKNPPRFARSNANKDNDGFYVLSMFPYPSGMLHMGHVRVYAISDIMARYRRMNGLKVVHAMGWDAFGLPAENAAIERKIDPSIWTIDNIGKMKEQMNQMLADFDWEREIVSCSPEYYKWTQKLFTMLYKAGYAYRKEASVNWDPVDKTVLANEQVDAEGRSWRSGAIVEKKMLKQWFLSITKFAPDLLEDLKLLEDWPSKVKTMQKNWIGKSNGAEITFLNENKNYTNINVFTTRPDTLFGVQYIALSLDHPVVLKSSLTDPELVTFLSGAKDM</sequence>
<dbReference type="GO" id="GO:0006429">
    <property type="term" value="P:leucyl-tRNA aminoacylation"/>
    <property type="evidence" value="ECO:0007669"/>
    <property type="project" value="InterPro"/>
</dbReference>
<dbReference type="InterPro" id="IPR002300">
    <property type="entry name" value="aa-tRNA-synth_Ia"/>
</dbReference>
<evidence type="ECO:0000256" key="8">
    <source>
        <dbReference type="ARBA" id="ARBA00030520"/>
    </source>
</evidence>